<organism evidence="1 2">
    <name type="scientific">Rhizobium mongolense</name>
    <dbReference type="NCBI Taxonomy" id="57676"/>
    <lineage>
        <taxon>Bacteria</taxon>
        <taxon>Pseudomonadati</taxon>
        <taxon>Pseudomonadota</taxon>
        <taxon>Alphaproteobacteria</taxon>
        <taxon>Hyphomicrobiales</taxon>
        <taxon>Rhizobiaceae</taxon>
        <taxon>Rhizobium/Agrobacterium group</taxon>
        <taxon>Rhizobium</taxon>
    </lineage>
</organism>
<name>A0ABR6IL62_9HYPH</name>
<proteinExistence type="predicted"/>
<evidence type="ECO:0008006" key="3">
    <source>
        <dbReference type="Google" id="ProtNLM"/>
    </source>
</evidence>
<evidence type="ECO:0000313" key="1">
    <source>
        <dbReference type="EMBL" id="MBB4228602.1"/>
    </source>
</evidence>
<accession>A0ABR6IL62</accession>
<dbReference type="Proteomes" id="UP000551353">
    <property type="component" value="Unassembled WGS sequence"/>
</dbReference>
<evidence type="ECO:0000313" key="2">
    <source>
        <dbReference type="Proteomes" id="UP000551353"/>
    </source>
</evidence>
<dbReference type="EMBL" id="JACIFX010000003">
    <property type="protein sequence ID" value="MBB4228602.1"/>
    <property type="molecule type" value="Genomic_DNA"/>
</dbReference>
<sequence length="41" mass="4675">MARSPWARVVVGEEGCQVICPRHQFGHLIVWSRISGTRLQN</sequence>
<protein>
    <recommendedName>
        <fullName evidence="3">Rieske-like 2Fe-2S protein</fullName>
    </recommendedName>
</protein>
<gene>
    <name evidence="1" type="ORF">GGD56_002444</name>
</gene>
<keyword evidence="2" id="KW-1185">Reference proteome</keyword>
<reference evidence="1 2" key="1">
    <citation type="submission" date="2020-08" db="EMBL/GenBank/DDBJ databases">
        <title>Genomic Encyclopedia of Type Strains, Phase IV (KMG-V): Genome sequencing to study the core and pangenomes of soil and plant-associated prokaryotes.</title>
        <authorList>
            <person name="Whitman W."/>
        </authorList>
    </citation>
    <scope>NUCLEOTIDE SEQUENCE [LARGE SCALE GENOMIC DNA]</scope>
    <source>
        <strain evidence="1 2">SEMIA 4087</strain>
    </source>
</reference>
<comment type="caution">
    <text evidence="1">The sequence shown here is derived from an EMBL/GenBank/DDBJ whole genome shotgun (WGS) entry which is preliminary data.</text>
</comment>